<dbReference type="NCBIfam" id="TIGR00369">
    <property type="entry name" value="unchar_dom_1"/>
    <property type="match status" value="1"/>
</dbReference>
<dbReference type="InterPro" id="IPR029069">
    <property type="entry name" value="HotDog_dom_sf"/>
</dbReference>
<name>A0A8B6XBN4_9BURK</name>
<dbReference type="OrthoDB" id="8525891at2"/>
<dbReference type="AlphaFoldDB" id="A0A8B6XBN4"/>
<keyword evidence="2" id="KW-0378">Hydrolase</keyword>
<feature type="region of interest" description="Disordered" evidence="3">
    <location>
        <begin position="1"/>
        <end position="24"/>
    </location>
</feature>
<organism evidence="5 6">
    <name type="scientific">Derxia gummosa DSM 723</name>
    <dbReference type="NCBI Taxonomy" id="1121388"/>
    <lineage>
        <taxon>Bacteria</taxon>
        <taxon>Pseudomonadati</taxon>
        <taxon>Pseudomonadota</taxon>
        <taxon>Betaproteobacteria</taxon>
        <taxon>Burkholderiales</taxon>
        <taxon>Alcaligenaceae</taxon>
        <taxon>Derxia</taxon>
    </lineage>
</organism>
<dbReference type="EC" id="3.1.2.-" evidence="6"/>
<sequence length="174" mass="18275">MLPPEAFLPTQRRPARPPIPSTMTATLDPRLEAKIRTAYAAQGPARLLGLNIVSLAPGRCSMELPFSEAVSQHHGYYHGGIISTLGDSVGGAAGCTRAGIDDGIVAVEFKINFLAPAVGEKLVGHAEVVRAGRQLVITTIDIVSVKDGVEKQVALMQQTLAVLAGMEPAAQWGV</sequence>
<dbReference type="PANTHER" id="PTHR21660">
    <property type="entry name" value="THIOESTERASE SUPERFAMILY MEMBER-RELATED"/>
    <property type="match status" value="1"/>
</dbReference>
<evidence type="ECO:0000313" key="5">
    <source>
        <dbReference type="Proteomes" id="UP000675920"/>
    </source>
</evidence>
<keyword evidence="5" id="KW-1185">Reference proteome</keyword>
<evidence type="ECO:0000256" key="1">
    <source>
        <dbReference type="ARBA" id="ARBA00008324"/>
    </source>
</evidence>
<reference evidence="6" key="1">
    <citation type="journal article" date="2004" name="BMC Bioinformatics">
        <title>The Hotdog fold: wrapping up a superfamily of thioesterases and dehydratases.</title>
        <authorList>
            <person name="Dillon S.C."/>
            <person name="Bateman A."/>
        </authorList>
    </citation>
    <scope>NUCLEOTIDE SEQUENCE</scope>
</reference>
<evidence type="ECO:0000256" key="3">
    <source>
        <dbReference type="SAM" id="MobiDB-lite"/>
    </source>
</evidence>
<dbReference type="Pfam" id="PF03061">
    <property type="entry name" value="4HBT"/>
    <property type="match status" value="1"/>
</dbReference>
<evidence type="ECO:0000256" key="2">
    <source>
        <dbReference type="ARBA" id="ARBA00022801"/>
    </source>
</evidence>
<dbReference type="SUPFAM" id="SSF54637">
    <property type="entry name" value="Thioesterase/thiol ester dehydrase-isomerase"/>
    <property type="match status" value="1"/>
</dbReference>
<protein>
    <submittedName>
        <fullName evidence="6">PaaI family thioesterase</fullName>
        <ecNumber evidence="6">3.1.2.-</ecNumber>
    </submittedName>
</protein>
<evidence type="ECO:0000313" key="6">
    <source>
        <dbReference type="RefSeq" id="WP_084545101.1"/>
    </source>
</evidence>
<dbReference type="PANTHER" id="PTHR21660:SF1">
    <property type="entry name" value="ACYL-COENZYME A THIOESTERASE 13"/>
    <property type="match status" value="1"/>
</dbReference>
<reference evidence="6" key="3">
    <citation type="submission" date="2025-08" db="UniProtKB">
        <authorList>
            <consortium name="RefSeq"/>
        </authorList>
    </citation>
    <scope>IDENTIFICATION</scope>
</reference>
<dbReference type="Gene3D" id="3.10.129.10">
    <property type="entry name" value="Hotdog Thioesterase"/>
    <property type="match status" value="1"/>
</dbReference>
<dbReference type="InterPro" id="IPR039298">
    <property type="entry name" value="ACOT13"/>
</dbReference>
<dbReference type="InterPro" id="IPR006683">
    <property type="entry name" value="Thioestr_dom"/>
</dbReference>
<dbReference type="GO" id="GO:0047617">
    <property type="term" value="F:fatty acyl-CoA hydrolase activity"/>
    <property type="evidence" value="ECO:0007669"/>
    <property type="project" value="InterPro"/>
</dbReference>
<reference evidence="6" key="2">
    <citation type="journal article" date="2005" name="J. Mol. Biol.">
        <title>A novel induced-fit reaction mechanism of asymmetric hot dog thioesterase PAAI.</title>
        <authorList>
            <person name="Kunishima N."/>
            <person name="Asada Y."/>
            <person name="Sugahara M."/>
            <person name="Ishijima J."/>
            <person name="Nodake Y."/>
            <person name="Sugahara M."/>
            <person name="Miyano M."/>
            <person name="Kuramitsu S."/>
            <person name="Yokoyama S."/>
            <person name="Sugahara M."/>
        </authorList>
    </citation>
    <scope>NUCLEOTIDE SEQUENCE</scope>
</reference>
<dbReference type="Proteomes" id="UP000675920">
    <property type="component" value="Unplaced"/>
</dbReference>
<evidence type="ECO:0000259" key="4">
    <source>
        <dbReference type="Pfam" id="PF03061"/>
    </source>
</evidence>
<accession>A0A8B6XBN4</accession>
<proteinExistence type="inferred from homology"/>
<dbReference type="InterPro" id="IPR003736">
    <property type="entry name" value="PAAI_dom"/>
</dbReference>
<comment type="similarity">
    <text evidence="1">Belongs to the thioesterase PaaI family.</text>
</comment>
<dbReference type="RefSeq" id="WP_084545101.1">
    <property type="nucleotide sequence ID" value="NZ_AXWS01000014.1"/>
</dbReference>
<dbReference type="CDD" id="cd03443">
    <property type="entry name" value="PaaI_thioesterase"/>
    <property type="match status" value="1"/>
</dbReference>
<feature type="domain" description="Thioesterase" evidence="4">
    <location>
        <begin position="74"/>
        <end position="149"/>
    </location>
</feature>